<dbReference type="EMBL" id="OY660887">
    <property type="protein sequence ID" value="CAJ1086852.1"/>
    <property type="molecule type" value="Genomic_DNA"/>
</dbReference>
<evidence type="ECO:0000313" key="2">
    <source>
        <dbReference type="Proteomes" id="UP001178508"/>
    </source>
</evidence>
<accession>A0AAV1HR99</accession>
<proteinExistence type="predicted"/>
<dbReference type="AlphaFoldDB" id="A0AAV1HR99"/>
<gene>
    <name evidence="1" type="ORF">XNOV1_A039969</name>
</gene>
<name>A0AAV1HR99_XYRNO</name>
<sequence>MSPVRAERHHVSSPTWNISGLDGGAEKRRLIFHASLHEEQLCEARRGVQSE</sequence>
<reference evidence="1" key="1">
    <citation type="submission" date="2023-08" db="EMBL/GenBank/DDBJ databases">
        <authorList>
            <person name="Alioto T."/>
            <person name="Alioto T."/>
            <person name="Gomez Garrido J."/>
        </authorList>
    </citation>
    <scope>NUCLEOTIDE SEQUENCE</scope>
</reference>
<dbReference type="Proteomes" id="UP001178508">
    <property type="component" value="Chromosome 24"/>
</dbReference>
<organism evidence="1 2">
    <name type="scientific">Xyrichtys novacula</name>
    <name type="common">Pearly razorfish</name>
    <name type="synonym">Hemipteronotus novacula</name>
    <dbReference type="NCBI Taxonomy" id="13765"/>
    <lineage>
        <taxon>Eukaryota</taxon>
        <taxon>Metazoa</taxon>
        <taxon>Chordata</taxon>
        <taxon>Craniata</taxon>
        <taxon>Vertebrata</taxon>
        <taxon>Euteleostomi</taxon>
        <taxon>Actinopterygii</taxon>
        <taxon>Neopterygii</taxon>
        <taxon>Teleostei</taxon>
        <taxon>Neoteleostei</taxon>
        <taxon>Acanthomorphata</taxon>
        <taxon>Eupercaria</taxon>
        <taxon>Labriformes</taxon>
        <taxon>Labridae</taxon>
        <taxon>Xyrichtys</taxon>
    </lineage>
</organism>
<evidence type="ECO:0000313" key="1">
    <source>
        <dbReference type="EMBL" id="CAJ1086852.1"/>
    </source>
</evidence>
<keyword evidence="2" id="KW-1185">Reference proteome</keyword>
<protein>
    <submittedName>
        <fullName evidence="1">Uncharacterized protein</fullName>
    </submittedName>
</protein>